<keyword evidence="2" id="KW-1185">Reference proteome</keyword>
<sequence length="67" mass="7212">MNADNRSDTQAFVQTAEQTGGFVWVITLVDFGSREVKRSLVSDGTYETRAAAKDAGDAHLKALAADH</sequence>
<accession>A0A5B0GG38</accession>
<organism evidence="1 2">
    <name type="scientific">Paraburkholderia panacisoli</name>
    <dbReference type="NCBI Taxonomy" id="2603818"/>
    <lineage>
        <taxon>Bacteria</taxon>
        <taxon>Pseudomonadati</taxon>
        <taxon>Pseudomonadota</taxon>
        <taxon>Betaproteobacteria</taxon>
        <taxon>Burkholderiales</taxon>
        <taxon>Burkholderiaceae</taxon>
        <taxon>Paraburkholderia</taxon>
    </lineage>
</organism>
<proteinExistence type="predicted"/>
<gene>
    <name evidence="1" type="ORF">FVF58_38150</name>
</gene>
<name>A0A5B0GG38_9BURK</name>
<reference evidence="1 2" key="1">
    <citation type="submission" date="2019-08" db="EMBL/GenBank/DDBJ databases">
        <title>Paraburkholderia sp. DCY113.</title>
        <authorList>
            <person name="Kang J."/>
        </authorList>
    </citation>
    <scope>NUCLEOTIDE SEQUENCE [LARGE SCALE GENOMIC DNA]</scope>
    <source>
        <strain evidence="1 2">DCY113</strain>
    </source>
</reference>
<comment type="caution">
    <text evidence="1">The sequence shown here is derived from an EMBL/GenBank/DDBJ whole genome shotgun (WGS) entry which is preliminary data.</text>
</comment>
<evidence type="ECO:0000313" key="1">
    <source>
        <dbReference type="EMBL" id="KAA1002414.1"/>
    </source>
</evidence>
<dbReference type="RefSeq" id="WP_149674847.1">
    <property type="nucleotide sequence ID" value="NZ_VTUZ01000039.1"/>
</dbReference>
<dbReference type="AlphaFoldDB" id="A0A5B0GG38"/>
<evidence type="ECO:0000313" key="2">
    <source>
        <dbReference type="Proteomes" id="UP000325273"/>
    </source>
</evidence>
<dbReference type="Proteomes" id="UP000325273">
    <property type="component" value="Unassembled WGS sequence"/>
</dbReference>
<dbReference type="EMBL" id="VTUZ01000039">
    <property type="protein sequence ID" value="KAA1002414.1"/>
    <property type="molecule type" value="Genomic_DNA"/>
</dbReference>
<protein>
    <submittedName>
        <fullName evidence="1">Uncharacterized protein</fullName>
    </submittedName>
</protein>